<feature type="region of interest" description="Disordered" evidence="2">
    <location>
        <begin position="449"/>
        <end position="553"/>
    </location>
</feature>
<accession>A0AAJ0BSQ2</accession>
<evidence type="ECO:0000259" key="3">
    <source>
        <dbReference type="PROSITE" id="PS50219"/>
    </source>
</evidence>
<dbReference type="InterPro" id="IPR001180">
    <property type="entry name" value="CNH_dom"/>
</dbReference>
<evidence type="ECO:0000313" key="5">
    <source>
        <dbReference type="Proteomes" id="UP001244011"/>
    </source>
</evidence>
<feature type="compositionally biased region" description="Low complexity" evidence="2">
    <location>
        <begin position="504"/>
        <end position="523"/>
    </location>
</feature>
<keyword evidence="1" id="KW-0344">Guanine-nucleotide releasing factor</keyword>
<feature type="compositionally biased region" description="Basic and acidic residues" evidence="2">
    <location>
        <begin position="483"/>
        <end position="496"/>
    </location>
</feature>
<dbReference type="Proteomes" id="UP001244011">
    <property type="component" value="Unassembled WGS sequence"/>
</dbReference>
<dbReference type="PANTHER" id="PTHR46572">
    <property type="entry name" value="RHO1 GDP-GTP EXCHANGE PROTEIN 1-RELATED"/>
    <property type="match status" value="1"/>
</dbReference>
<gene>
    <name evidence="4" type="ORF">QBC33DRAFT_458766</name>
</gene>
<dbReference type="AlphaFoldDB" id="A0AAJ0BSQ2"/>
<evidence type="ECO:0000256" key="2">
    <source>
        <dbReference type="SAM" id="MobiDB-lite"/>
    </source>
</evidence>
<dbReference type="EMBL" id="MU839025">
    <property type="protein sequence ID" value="KAK1763760.1"/>
    <property type="molecule type" value="Genomic_DNA"/>
</dbReference>
<dbReference type="PANTHER" id="PTHR46572:SF1">
    <property type="entry name" value="RHO1 GUANINE NUCLEOTIDE EXCHANGE FACTOR TUS1"/>
    <property type="match status" value="1"/>
</dbReference>
<reference evidence="4" key="1">
    <citation type="submission" date="2023-06" db="EMBL/GenBank/DDBJ databases">
        <title>Genome-scale phylogeny and comparative genomics of the fungal order Sordariales.</title>
        <authorList>
            <consortium name="Lawrence Berkeley National Laboratory"/>
            <person name="Hensen N."/>
            <person name="Bonometti L."/>
            <person name="Westerberg I."/>
            <person name="Brannstrom I.O."/>
            <person name="Guillou S."/>
            <person name="Cros-Aarteil S."/>
            <person name="Calhoun S."/>
            <person name="Haridas S."/>
            <person name="Kuo A."/>
            <person name="Mondo S."/>
            <person name="Pangilinan J."/>
            <person name="Riley R."/>
            <person name="Labutti K."/>
            <person name="Andreopoulos B."/>
            <person name="Lipzen A."/>
            <person name="Chen C."/>
            <person name="Yanf M."/>
            <person name="Daum C."/>
            <person name="Ng V."/>
            <person name="Clum A."/>
            <person name="Steindorff A."/>
            <person name="Ohm R."/>
            <person name="Martin F."/>
            <person name="Silar P."/>
            <person name="Natvig D."/>
            <person name="Lalanne C."/>
            <person name="Gautier V."/>
            <person name="Ament-Velasquez S.L."/>
            <person name="Kruys A."/>
            <person name="Hutchinson M.I."/>
            <person name="Powell A.J."/>
            <person name="Barry K."/>
            <person name="Miller A.N."/>
            <person name="Grigoriev I.V."/>
            <person name="Debuchy R."/>
            <person name="Gladieux P."/>
            <person name="Thoren M.H."/>
            <person name="Johannesson H."/>
        </authorList>
    </citation>
    <scope>NUCLEOTIDE SEQUENCE</scope>
    <source>
        <strain evidence="4">8032-3</strain>
    </source>
</reference>
<keyword evidence="5" id="KW-1185">Reference proteome</keyword>
<feature type="domain" description="CNH" evidence="3">
    <location>
        <begin position="92"/>
        <end position="394"/>
    </location>
</feature>
<comment type="caution">
    <text evidence="4">The sequence shown here is derived from an EMBL/GenBank/DDBJ whole genome shotgun (WGS) entry which is preliminary data.</text>
</comment>
<protein>
    <submittedName>
        <fullName evidence="4">CNH domain-containing protein</fullName>
    </submittedName>
</protein>
<evidence type="ECO:0000256" key="1">
    <source>
        <dbReference type="ARBA" id="ARBA00022658"/>
    </source>
</evidence>
<proteinExistence type="predicted"/>
<dbReference type="GO" id="GO:0005085">
    <property type="term" value="F:guanyl-nucleotide exchange factor activity"/>
    <property type="evidence" value="ECO:0007669"/>
    <property type="project" value="UniProtKB-KW"/>
</dbReference>
<dbReference type="Pfam" id="PF00780">
    <property type="entry name" value="CNH"/>
    <property type="match status" value="1"/>
</dbReference>
<dbReference type="GeneID" id="85308087"/>
<dbReference type="RefSeq" id="XP_060279973.1">
    <property type="nucleotide sequence ID" value="XM_060424900.1"/>
</dbReference>
<dbReference type="PROSITE" id="PS50219">
    <property type="entry name" value="CNH"/>
    <property type="match status" value="1"/>
</dbReference>
<evidence type="ECO:0000313" key="4">
    <source>
        <dbReference type="EMBL" id="KAK1763760.1"/>
    </source>
</evidence>
<name>A0AAJ0BSQ2_9PEZI</name>
<organism evidence="4 5">
    <name type="scientific">Phialemonium atrogriseum</name>
    <dbReference type="NCBI Taxonomy" id="1093897"/>
    <lineage>
        <taxon>Eukaryota</taxon>
        <taxon>Fungi</taxon>
        <taxon>Dikarya</taxon>
        <taxon>Ascomycota</taxon>
        <taxon>Pezizomycotina</taxon>
        <taxon>Sordariomycetes</taxon>
        <taxon>Sordariomycetidae</taxon>
        <taxon>Cephalothecales</taxon>
        <taxon>Cephalothecaceae</taxon>
        <taxon>Phialemonium</taxon>
    </lineage>
</organism>
<dbReference type="InterPro" id="IPR052233">
    <property type="entry name" value="Rho-type_GEFs"/>
</dbReference>
<dbReference type="SMART" id="SM00036">
    <property type="entry name" value="CNH"/>
    <property type="match status" value="1"/>
</dbReference>
<sequence length="553" mass="61194">MGTLDPEIQTLYPFRITHAGKTVYELGALSAQARTELFEKTGEMKRRHSKTQPFSFELRACSQVSIDPSGPTINGVPVALDDPMPRIFEAPIGDANCLTIVGGRILLMGTDHGVLSVVMVELRMGTREIRKWLPKVTQMAALEDLDLLIVLANGSLFTYPLQSLLDGEKEAKSRRLAKEVLFFAVATLSDRRVLLYAKKEGPNTALHVLEQKRVGSSANKDGFFSRLSRTRTTAQDLGWEFREIDAFVMLNGCNSINIFRKHIALGTKHGFFEVLTLDRNPTRIPDLQGHDLRDLASRIKDLATVSMFWLDGNEFILVYQNCAVYVDKHGDVSRSAIMEFISQTKPVKAATMFDKYLILFTDEYVEIRDTEDGRLRQVIAGKGIKCLDYGIRGPTGDFHVAGEAAYSSSFGRAGPSTRFRKATVKFSMFLLEQPDQAVVLELVLDPEMAGASKHPPRDDLGETTEDLSSHADATAAPVSSRPGRGEGGDSPGREEQLGSTSLGLQPFTTLETFPTTTLGPFPTSHRRNAISVPHDEWNRYASPEPEGSDSETY</sequence>